<name>I3EEB6_NEMP3</name>
<dbReference type="OMA" id="NPTMNNP"/>
<reference evidence="3" key="1">
    <citation type="submission" date="2011-01" db="EMBL/GenBank/DDBJ databases">
        <title>The Genome Sequence of Nematocida parisii strain ERTm3.</title>
        <authorList>
            <consortium name="The Broad Institute Genome Sequencing Platform"/>
            <consortium name="The Broad Institute Genome Sequencing Center for Infectious Disease"/>
            <person name="Cuomo C."/>
            <person name="Troemel E."/>
            <person name="Young S.K."/>
            <person name="Zeng Q."/>
            <person name="Gargeya S."/>
            <person name="Fitzgerald M."/>
            <person name="Haas B."/>
            <person name="Abouelleil A."/>
            <person name="Alvarado L."/>
            <person name="Arachchi H.M."/>
            <person name="Berlin A."/>
            <person name="Chapman S.B."/>
            <person name="Gearin G."/>
            <person name="Goldberg J."/>
            <person name="Griggs A."/>
            <person name="Gujja S."/>
            <person name="Hansen M."/>
            <person name="Heiman D."/>
            <person name="Howarth C."/>
            <person name="Larimer J."/>
            <person name="Lui A."/>
            <person name="MacDonald P.J.P."/>
            <person name="McCowen C."/>
            <person name="Montmayeur A."/>
            <person name="Murphy C."/>
            <person name="Neiman D."/>
            <person name="Pearson M."/>
            <person name="Priest M."/>
            <person name="Roberts A."/>
            <person name="Saif S."/>
            <person name="Shea T."/>
            <person name="Sisk P."/>
            <person name="Stolte C."/>
            <person name="Sykes S."/>
            <person name="Wortman J."/>
            <person name="Nusbaum C."/>
            <person name="Birren B."/>
        </authorList>
    </citation>
    <scope>NUCLEOTIDE SEQUENCE</scope>
    <source>
        <strain evidence="3">ERTm3</strain>
    </source>
</reference>
<dbReference type="EMBL" id="GL870881">
    <property type="protein sequence ID" value="EIJ87563.1"/>
    <property type="molecule type" value="Genomic_DNA"/>
</dbReference>
<evidence type="ECO:0000256" key="1">
    <source>
        <dbReference type="SAM" id="MobiDB-lite"/>
    </source>
</evidence>
<organism evidence="3 4">
    <name type="scientific">Nematocida parisii (strain ERTm3)</name>
    <name type="common">Nematode killer fungus</name>
    <dbReference type="NCBI Taxonomy" id="935791"/>
    <lineage>
        <taxon>Eukaryota</taxon>
        <taxon>Fungi</taxon>
        <taxon>Fungi incertae sedis</taxon>
        <taxon>Microsporidia</taxon>
        <taxon>Nematocida</taxon>
    </lineage>
</organism>
<keyword evidence="2" id="KW-1133">Transmembrane helix</keyword>
<evidence type="ECO:0000256" key="2">
    <source>
        <dbReference type="SAM" id="Phobius"/>
    </source>
</evidence>
<feature type="transmembrane region" description="Helical" evidence="2">
    <location>
        <begin position="71"/>
        <end position="92"/>
    </location>
</feature>
<accession>I3EEB6</accession>
<gene>
    <name evidence="3" type="ORF">NEQG_02110</name>
</gene>
<keyword evidence="4" id="KW-1185">Reference proteome</keyword>
<keyword evidence="2" id="KW-0812">Transmembrane</keyword>
<dbReference type="Proteomes" id="UP000002872">
    <property type="component" value="Unassembled WGS sequence"/>
</dbReference>
<proteinExistence type="predicted"/>
<evidence type="ECO:0000313" key="3">
    <source>
        <dbReference type="EMBL" id="EIJ87563.1"/>
    </source>
</evidence>
<keyword evidence="2" id="KW-0472">Membrane</keyword>
<dbReference type="VEuPathDB" id="MicrosporidiaDB:NEQG_02110"/>
<feature type="compositionally biased region" description="Basic residues" evidence="1">
    <location>
        <begin position="176"/>
        <end position="191"/>
    </location>
</feature>
<dbReference type="STRING" id="935791.I3EEB6"/>
<feature type="region of interest" description="Disordered" evidence="1">
    <location>
        <begin position="166"/>
        <end position="200"/>
    </location>
</feature>
<dbReference type="HOGENOM" id="CLU_243494_0_0_1"/>
<dbReference type="OrthoDB" id="2191256at2759"/>
<sequence length="1527" mass="175687">MSYTIRRIQYILCICTYSTLYSKLMRSLILASYYTALMYFYLYMVFCTYGCTFRYIMSINIKNCLYNCQNYVFFMNLNYVISFIYMYILAFANSKNLLQEKTSYATEVKENMTMPHEATTSYNPIYSTGYTQAPTPLYKKESITSPECAGFETIEDHDEESQNIYSTETAENTHERNKRSTNKNKTSKKRNSAIASKNTRAVPEKSLNYTKINKIQEDRPLTMRNMLEYIKSSQECAYTPEKTIIYQSIIAIPNEFSSWYGFTIKEMVHPDPSMPAIKNYSFLNDDIGSSTIQMKFDKNLKDNTKNCSSVVINEDRRYKYEHGHILVDTLFKNAGIVSFYSTSHDYILHKIKGSNDLILTIIDAFNTDHVFPFAVSLLIKANGSEAAAYYEVSAKKNSKKTVIKVNTNSETVYVLNWAKVENQNLLICNSPVFVTSRQSKNRQLKSNLVHISTEIVTHTPTNAKMHSSEFIQTSNIAIKTKLAFDPKTTLIMESYNPTAPLSFSKKTPKIYFVQISRNINSINIVSICSYTPLVNDFKESPIEHRFSQEPIKPDGTITATIYQRLSGQLSYIKESSQEDIWTAVKTYINKIYAKRDPNSSDPYPEVSGLRIISKDDLKMASQTRMRRLNIYKSLRQIKEYSFLLEIYKNNPNITQKNPFRDNINPNAMNRKHLTVMASILGDSSYNQTSYSSKSSMIKGQLNFPHTDYYKSLFKQYSIGVSNIRKYKEINFKKAGLPLYADKMIFYLTDERDTYSPGIASWTDILSYRQITLQDEPSEDNINLKIDTSKMYMNLISVHLSYKLMHIVSGMLDLNGIDNSYAIMNMHKSDSATYLNLRKPYTISFLSLAQKVFDSKYNAFNEFVYSLNQTLAAYSFDNLSGFISKTILDESLDEKNIVNHTIDSNSNNDNTPSNSAVNEMLIVDRLITIIKKSIHIMDDFTNQYLTPLSSVTNTLTSPEYTMEIQKLLHMKKSLSNNILESYILTANNWDITQNIRNVINNTIIPLQNNLFIITNGVLNLISKDIYKRLDATDGSQDAAIHDFIKISSEWTFSEWQRKVKDYTSTIKIFNYLQANILDHNYQINGKEIIQKTTSHFIKLALHASIGKNPFYAWKPIEVAELDPKHLQNSRYRRDTLESLRMVSNTYTDSLSMFIKNAFNQILSHNECSGYLNDETNKLISQYMNNTDYKSGKSIKVSEFKLFPAEVDISKGVTSILQQQINNTILLYLSEDLLAQVASSSMASSSFMSVFTKQKKNEITLRYDEMNKIIPVVLHSQLILAGKLHNIKHKTSNNSTALANSQMMYDETKDSAVKMFSNIAFSEFSEQIYITKTSPLYKKYQKKIENLLIDLYATYKTEILALFSNRPAINTENCTAKMSAEHCKNLYINNLSILSRIESSIDKIKSIEENEDFKKNGNKAIRRQNLNKKINEFNEKYKERMSSTTKKDVFLTELNTLIAKTSKEIRSLLMFMYLMEIKAMGETHNLMKKKNRCSQTAFDIYQKNGPTDSSQSNGNKNRAATHLLSTIIH</sequence>
<dbReference type="InParanoid" id="I3EEB6"/>
<protein>
    <submittedName>
        <fullName evidence="3">Uncharacterized protein</fullName>
    </submittedName>
</protein>
<evidence type="ECO:0000313" key="4">
    <source>
        <dbReference type="Proteomes" id="UP000002872"/>
    </source>
</evidence>